<feature type="non-terminal residue" evidence="1">
    <location>
        <position position="67"/>
    </location>
</feature>
<evidence type="ECO:0000313" key="2">
    <source>
        <dbReference type="Proteomes" id="UP000789342"/>
    </source>
</evidence>
<evidence type="ECO:0000313" key="1">
    <source>
        <dbReference type="EMBL" id="CAG8645294.1"/>
    </source>
</evidence>
<name>A0A9N9DRA9_9GLOM</name>
<proteinExistence type="predicted"/>
<comment type="caution">
    <text evidence="1">The sequence shown here is derived from an EMBL/GenBank/DDBJ whole genome shotgun (WGS) entry which is preliminary data.</text>
</comment>
<gene>
    <name evidence="1" type="ORF">AMORRO_LOCUS9708</name>
</gene>
<protein>
    <submittedName>
        <fullName evidence="1">1683_t:CDS:1</fullName>
    </submittedName>
</protein>
<dbReference type="AlphaFoldDB" id="A0A9N9DRA9"/>
<dbReference type="Proteomes" id="UP000789342">
    <property type="component" value="Unassembled WGS sequence"/>
</dbReference>
<organism evidence="1 2">
    <name type="scientific">Acaulospora morrowiae</name>
    <dbReference type="NCBI Taxonomy" id="94023"/>
    <lineage>
        <taxon>Eukaryota</taxon>
        <taxon>Fungi</taxon>
        <taxon>Fungi incertae sedis</taxon>
        <taxon>Mucoromycota</taxon>
        <taxon>Glomeromycotina</taxon>
        <taxon>Glomeromycetes</taxon>
        <taxon>Diversisporales</taxon>
        <taxon>Acaulosporaceae</taxon>
        <taxon>Acaulospora</taxon>
    </lineage>
</organism>
<keyword evidence="2" id="KW-1185">Reference proteome</keyword>
<reference evidence="1" key="1">
    <citation type="submission" date="2021-06" db="EMBL/GenBank/DDBJ databases">
        <authorList>
            <person name="Kallberg Y."/>
            <person name="Tangrot J."/>
            <person name="Rosling A."/>
        </authorList>
    </citation>
    <scope>NUCLEOTIDE SEQUENCE</scope>
    <source>
        <strain evidence="1">CL551</strain>
    </source>
</reference>
<dbReference type="EMBL" id="CAJVPV010009787">
    <property type="protein sequence ID" value="CAG8645294.1"/>
    <property type="molecule type" value="Genomic_DNA"/>
</dbReference>
<accession>A0A9N9DRA9</accession>
<sequence length="67" mass="7586">KSQAGYSGDAVHNHVKTQFHGCLLKLLVTVTLFKPKLLFFMLYGTEPHPNFDSSFQEIFKSRLTDVG</sequence>